<protein>
    <submittedName>
        <fullName evidence="1">Uncharacterized protein</fullName>
    </submittedName>
</protein>
<accession>A0A2G9TME6</accession>
<reference evidence="1 2" key="1">
    <citation type="submission" date="2015-09" db="EMBL/GenBank/DDBJ databases">
        <title>Draft genome of the parasitic nematode Teladorsagia circumcincta isolate WARC Sus (inbred).</title>
        <authorList>
            <person name="Mitreva M."/>
        </authorList>
    </citation>
    <scope>NUCLEOTIDE SEQUENCE [LARGE SCALE GENOMIC DNA]</scope>
    <source>
        <strain evidence="1 2">S</strain>
    </source>
</reference>
<dbReference type="EMBL" id="KZ358571">
    <property type="protein sequence ID" value="PIO59174.1"/>
    <property type="molecule type" value="Genomic_DNA"/>
</dbReference>
<dbReference type="Pfam" id="PF07914">
    <property type="entry name" value="DUF1679"/>
    <property type="match status" value="1"/>
</dbReference>
<proteinExistence type="predicted"/>
<dbReference type="AlphaFoldDB" id="A0A2G9TME6"/>
<feature type="non-terminal residue" evidence="1">
    <location>
        <position position="85"/>
    </location>
</feature>
<name>A0A2G9TME6_TELCI</name>
<organism evidence="1 2">
    <name type="scientific">Teladorsagia circumcincta</name>
    <name type="common">Brown stomach worm</name>
    <name type="synonym">Ostertagia circumcincta</name>
    <dbReference type="NCBI Taxonomy" id="45464"/>
    <lineage>
        <taxon>Eukaryota</taxon>
        <taxon>Metazoa</taxon>
        <taxon>Ecdysozoa</taxon>
        <taxon>Nematoda</taxon>
        <taxon>Chromadorea</taxon>
        <taxon>Rhabditida</taxon>
        <taxon>Rhabditina</taxon>
        <taxon>Rhabditomorpha</taxon>
        <taxon>Strongyloidea</taxon>
        <taxon>Trichostrongylidae</taxon>
        <taxon>Teladorsagia</taxon>
    </lineage>
</organism>
<evidence type="ECO:0000313" key="2">
    <source>
        <dbReference type="Proteomes" id="UP000230423"/>
    </source>
</evidence>
<dbReference type="InterPro" id="IPR012877">
    <property type="entry name" value="Dhs-27"/>
</dbReference>
<sequence>MVLIDPDWQNEDKELPQQFVVKILTQLVMQKVTAEMSEMHNVENSFSDPKFKEQLEVLQKLCHNAEVRTYNHLMKIPEGKVQIPK</sequence>
<keyword evidence="2" id="KW-1185">Reference proteome</keyword>
<dbReference type="Proteomes" id="UP000230423">
    <property type="component" value="Unassembled WGS sequence"/>
</dbReference>
<gene>
    <name evidence="1" type="ORF">TELCIR_19371</name>
</gene>
<evidence type="ECO:0000313" key="1">
    <source>
        <dbReference type="EMBL" id="PIO59174.1"/>
    </source>
</evidence>
<dbReference type="OrthoDB" id="5864482at2759"/>